<sequence length="343" mass="40529">MLKMVYPERIMQSATARKELEELYIKKTAVFSQKVNYAIEYDLMIIVPIYNSAECIEMCLQSLLHQKTNYTYKIICVDDGSTDQTESILQKYKKFSNVEIIRQKNAGVASARNKALKNICGQYVLFVDSDDLLPEYSIELLMSTAIKNKADIVEGEYREFNENINVDMHIFETEEKQKKINGYPWGKVINAEKLRNLCFPDGFQYEDTIITMLLMPTCRTNIKLSDVTYYYRRNPNGITGTIQNKKQSLDTYYMTRYCLEEMIKRGHTCDLSVFLNHVRLNWMRIQSMPKNIQRAVFIEEAELLDKYFNKEECVRENLRKMQKALQRRKYSAYVLLMNHWHIL</sequence>
<feature type="domain" description="Glycosyltransferase 2-like" evidence="1">
    <location>
        <begin position="45"/>
        <end position="172"/>
    </location>
</feature>
<dbReference type="Pfam" id="PF00535">
    <property type="entry name" value="Glycos_transf_2"/>
    <property type="match status" value="1"/>
</dbReference>
<dbReference type="GO" id="GO:0016758">
    <property type="term" value="F:hexosyltransferase activity"/>
    <property type="evidence" value="ECO:0007669"/>
    <property type="project" value="UniProtKB-ARBA"/>
</dbReference>
<organism evidence="2 3">
    <name type="scientific">Blautia obeum</name>
    <dbReference type="NCBI Taxonomy" id="40520"/>
    <lineage>
        <taxon>Bacteria</taxon>
        <taxon>Bacillati</taxon>
        <taxon>Bacillota</taxon>
        <taxon>Clostridia</taxon>
        <taxon>Lachnospirales</taxon>
        <taxon>Lachnospiraceae</taxon>
        <taxon>Blautia</taxon>
    </lineage>
</organism>
<gene>
    <name evidence="2" type="primary">epsJ_4</name>
    <name evidence="2" type="ORF">ROSSTS7063_00920</name>
</gene>
<proteinExistence type="predicted"/>
<dbReference type="InterPro" id="IPR029044">
    <property type="entry name" value="Nucleotide-diphossugar_trans"/>
</dbReference>
<evidence type="ECO:0000259" key="1">
    <source>
        <dbReference type="Pfam" id="PF00535"/>
    </source>
</evidence>
<dbReference type="EMBL" id="CABHNB010000013">
    <property type="protein sequence ID" value="VUW97975.1"/>
    <property type="molecule type" value="Genomic_DNA"/>
</dbReference>
<evidence type="ECO:0000313" key="2">
    <source>
        <dbReference type="EMBL" id="VUW97975.1"/>
    </source>
</evidence>
<protein>
    <submittedName>
        <fullName evidence="2">Putative glycosyltransferase EpsJ</fullName>
        <ecNumber evidence="2">2.4.-.-</ecNumber>
    </submittedName>
</protein>
<dbReference type="CDD" id="cd00761">
    <property type="entry name" value="Glyco_tranf_GTA_type"/>
    <property type="match status" value="1"/>
</dbReference>
<dbReference type="PANTHER" id="PTHR22916:SF3">
    <property type="entry name" value="UDP-GLCNAC:BETAGAL BETA-1,3-N-ACETYLGLUCOSAMINYLTRANSFERASE-LIKE PROTEIN 1"/>
    <property type="match status" value="1"/>
</dbReference>
<reference evidence="2 3" key="1">
    <citation type="submission" date="2019-07" db="EMBL/GenBank/DDBJ databases">
        <authorList>
            <person name="Hibberd C M."/>
            <person name="Gehrig L. J."/>
            <person name="Chang H.-W."/>
            <person name="Venkatesh S."/>
        </authorList>
    </citation>
    <scope>NUCLEOTIDE SEQUENCE [LARGE SCALE GENOMIC DNA]</scope>
    <source>
        <strain evidence="2">Ruminococcus_obeum_SSTS_Bg7063</strain>
    </source>
</reference>
<name>A0A564SS48_9FIRM</name>
<dbReference type="EC" id="2.4.-.-" evidence="2"/>
<dbReference type="Gene3D" id="3.90.550.10">
    <property type="entry name" value="Spore Coat Polysaccharide Biosynthesis Protein SpsA, Chain A"/>
    <property type="match status" value="1"/>
</dbReference>
<dbReference type="RefSeq" id="WP_186290921.1">
    <property type="nucleotide sequence ID" value="NZ_CABHNB010000013.1"/>
</dbReference>
<dbReference type="PANTHER" id="PTHR22916">
    <property type="entry name" value="GLYCOSYLTRANSFERASE"/>
    <property type="match status" value="1"/>
</dbReference>
<dbReference type="SUPFAM" id="SSF53448">
    <property type="entry name" value="Nucleotide-diphospho-sugar transferases"/>
    <property type="match status" value="1"/>
</dbReference>
<keyword evidence="3" id="KW-1185">Reference proteome</keyword>
<dbReference type="InterPro" id="IPR001173">
    <property type="entry name" value="Glyco_trans_2-like"/>
</dbReference>
<keyword evidence="2" id="KW-0328">Glycosyltransferase</keyword>
<evidence type="ECO:0000313" key="3">
    <source>
        <dbReference type="Proteomes" id="UP000409147"/>
    </source>
</evidence>
<keyword evidence="2" id="KW-0808">Transferase</keyword>
<dbReference type="Proteomes" id="UP000409147">
    <property type="component" value="Unassembled WGS sequence"/>
</dbReference>
<dbReference type="AlphaFoldDB" id="A0A564SS48"/>
<accession>A0A564SS48</accession>